<dbReference type="InterPro" id="IPR035892">
    <property type="entry name" value="C2_domain_sf"/>
</dbReference>
<dbReference type="PROSITE" id="PS50004">
    <property type="entry name" value="C2"/>
    <property type="match status" value="1"/>
</dbReference>
<dbReference type="PANTHER" id="PTHR16461">
    <property type="entry name" value="TOLL-INTERACTING PROTEIN"/>
    <property type="match status" value="1"/>
</dbReference>
<evidence type="ECO:0000259" key="1">
    <source>
        <dbReference type="PROSITE" id="PS50004"/>
    </source>
</evidence>
<dbReference type="EMBL" id="JAIWYP010000012">
    <property type="protein sequence ID" value="KAH3725251.1"/>
    <property type="molecule type" value="Genomic_DNA"/>
</dbReference>
<feature type="domain" description="C2" evidence="1">
    <location>
        <begin position="44"/>
        <end position="162"/>
    </location>
</feature>
<comment type="caution">
    <text evidence="2">The sequence shown here is derived from an EMBL/GenBank/DDBJ whole genome shotgun (WGS) entry which is preliminary data.</text>
</comment>
<proteinExistence type="predicted"/>
<feature type="non-terminal residue" evidence="2">
    <location>
        <position position="1"/>
    </location>
</feature>
<dbReference type="SMART" id="SM00239">
    <property type="entry name" value="C2"/>
    <property type="match status" value="1"/>
</dbReference>
<reference evidence="2" key="2">
    <citation type="submission" date="2020-11" db="EMBL/GenBank/DDBJ databases">
        <authorList>
            <person name="McCartney M.A."/>
            <person name="Auch B."/>
            <person name="Kono T."/>
            <person name="Mallez S."/>
            <person name="Becker A."/>
            <person name="Gohl D.M."/>
            <person name="Silverstein K.A.T."/>
            <person name="Koren S."/>
            <person name="Bechman K.B."/>
            <person name="Herman A."/>
            <person name="Abrahante J.E."/>
            <person name="Garbe J."/>
        </authorList>
    </citation>
    <scope>NUCLEOTIDE SEQUENCE</scope>
    <source>
        <strain evidence="2">Duluth1</strain>
        <tissue evidence="2">Whole animal</tissue>
    </source>
</reference>
<protein>
    <recommendedName>
        <fullName evidence="1">C2 domain-containing protein</fullName>
    </recommendedName>
</protein>
<dbReference type="PANTHER" id="PTHR16461:SF5">
    <property type="entry name" value="TOLL-INTERACTING PROTEIN"/>
    <property type="match status" value="1"/>
</dbReference>
<dbReference type="Pfam" id="PF00168">
    <property type="entry name" value="C2"/>
    <property type="match status" value="1"/>
</dbReference>
<dbReference type="GO" id="GO:0043130">
    <property type="term" value="F:ubiquitin binding"/>
    <property type="evidence" value="ECO:0007669"/>
    <property type="project" value="TreeGrafter"/>
</dbReference>
<dbReference type="GO" id="GO:0006511">
    <property type="term" value="P:ubiquitin-dependent protein catabolic process"/>
    <property type="evidence" value="ECO:0007669"/>
    <property type="project" value="TreeGrafter"/>
</dbReference>
<dbReference type="Proteomes" id="UP000828390">
    <property type="component" value="Unassembled WGS sequence"/>
</dbReference>
<dbReference type="AlphaFoldDB" id="A0A9D4CID8"/>
<dbReference type="GO" id="GO:0031624">
    <property type="term" value="F:ubiquitin conjugating enzyme binding"/>
    <property type="evidence" value="ECO:0007669"/>
    <property type="project" value="TreeGrafter"/>
</dbReference>
<dbReference type="CDD" id="cd04016">
    <property type="entry name" value="C2_Tollip"/>
    <property type="match status" value="1"/>
</dbReference>
<dbReference type="SUPFAM" id="SSF49562">
    <property type="entry name" value="C2 domain (Calcium/lipid-binding domain, CaLB)"/>
    <property type="match status" value="1"/>
</dbReference>
<evidence type="ECO:0000313" key="3">
    <source>
        <dbReference type="Proteomes" id="UP000828390"/>
    </source>
</evidence>
<dbReference type="InterPro" id="IPR000008">
    <property type="entry name" value="C2_dom"/>
</dbReference>
<gene>
    <name evidence="2" type="ORF">DPMN_051086</name>
</gene>
<dbReference type="GO" id="GO:0005737">
    <property type="term" value="C:cytoplasm"/>
    <property type="evidence" value="ECO:0007669"/>
    <property type="project" value="TreeGrafter"/>
</dbReference>
<evidence type="ECO:0000313" key="2">
    <source>
        <dbReference type="EMBL" id="KAH3725251.1"/>
    </source>
</evidence>
<organism evidence="2 3">
    <name type="scientific">Dreissena polymorpha</name>
    <name type="common">Zebra mussel</name>
    <name type="synonym">Mytilus polymorpha</name>
    <dbReference type="NCBI Taxonomy" id="45954"/>
    <lineage>
        <taxon>Eukaryota</taxon>
        <taxon>Metazoa</taxon>
        <taxon>Spiralia</taxon>
        <taxon>Lophotrochozoa</taxon>
        <taxon>Mollusca</taxon>
        <taxon>Bivalvia</taxon>
        <taxon>Autobranchia</taxon>
        <taxon>Heteroconchia</taxon>
        <taxon>Euheterodonta</taxon>
        <taxon>Imparidentia</taxon>
        <taxon>Neoheterodontei</taxon>
        <taxon>Myida</taxon>
        <taxon>Dreissenoidea</taxon>
        <taxon>Dreissenidae</taxon>
        <taxon>Dreissena</taxon>
    </lineage>
</organism>
<accession>A0A9D4CID8</accession>
<keyword evidence="3" id="KW-1185">Reference proteome</keyword>
<dbReference type="Gene3D" id="2.60.40.150">
    <property type="entry name" value="C2 domain"/>
    <property type="match status" value="1"/>
</dbReference>
<name>A0A9D4CID8_DREPO</name>
<dbReference type="FunFam" id="2.60.40.150:FF:000055">
    <property type="entry name" value="Toll-interacting protein-like Protein"/>
    <property type="match status" value="1"/>
</dbReference>
<reference evidence="2" key="1">
    <citation type="journal article" date="2019" name="bioRxiv">
        <title>The Genome of the Zebra Mussel, Dreissena polymorpha: A Resource for Invasive Species Research.</title>
        <authorList>
            <person name="McCartney M.A."/>
            <person name="Auch B."/>
            <person name="Kono T."/>
            <person name="Mallez S."/>
            <person name="Zhang Y."/>
            <person name="Obille A."/>
            <person name="Becker A."/>
            <person name="Abrahante J.E."/>
            <person name="Garbe J."/>
            <person name="Badalamenti J.P."/>
            <person name="Herman A."/>
            <person name="Mangelson H."/>
            <person name="Liachko I."/>
            <person name="Sullivan S."/>
            <person name="Sone E.D."/>
            <person name="Koren S."/>
            <person name="Silverstein K.A.T."/>
            <person name="Beckman K.B."/>
            <person name="Gohl D.M."/>
        </authorList>
    </citation>
    <scope>NUCLEOTIDE SEQUENCE</scope>
    <source>
        <strain evidence="2">Duluth1</strain>
        <tissue evidence="2">Whole animal</tissue>
    </source>
</reference>
<sequence>MSATQNSNPVPERRNQVMVGELPTGFLRIDSSPQQQQAYADERVARVLQAQQMYQPIPANVKGRLNLSIVQAKLVKNYGLTRMDPYCRVRIGHAVFETPTAYNGGKNPQWVRDMQCFLPHGVESLYVEIFDEKSFTADDRVAWSHIVIPPSVLQGETVDEWFTLSGKQGDEKEGTINLVLTFTPVQDLPQMMPAFQPVMYPGTVIQAPGM</sequence>
<dbReference type="InterPro" id="IPR037301">
    <property type="entry name" value="Tollip_C2"/>
</dbReference>